<protein>
    <submittedName>
        <fullName evidence="3">PRD domain-containing protein</fullName>
    </submittedName>
</protein>
<dbReference type="PROSITE" id="PS51372">
    <property type="entry name" value="PRD_2"/>
    <property type="match status" value="2"/>
</dbReference>
<evidence type="ECO:0000259" key="2">
    <source>
        <dbReference type="PROSITE" id="PS51372"/>
    </source>
</evidence>
<dbReference type="KEGG" id="ehn:H9Q80_13000"/>
<dbReference type="RefSeq" id="WP_117451594.1">
    <property type="nucleotide sequence ID" value="NZ_CP060636.1"/>
</dbReference>
<keyword evidence="1" id="KW-0677">Repeat</keyword>
<evidence type="ECO:0000313" key="3">
    <source>
        <dbReference type="EMBL" id="QNM11175.1"/>
    </source>
</evidence>
<dbReference type="PANTHER" id="PTHR30185:SF15">
    <property type="entry name" value="CRYPTIC BETA-GLUCOSIDE BGL OPERON ANTITERMINATOR"/>
    <property type="match status" value="1"/>
</dbReference>
<dbReference type="Pfam" id="PF00874">
    <property type="entry name" value="PRD"/>
    <property type="match status" value="2"/>
</dbReference>
<gene>
    <name evidence="3" type="ORF">H9Q80_13000</name>
</gene>
<dbReference type="InterPro" id="IPR004341">
    <property type="entry name" value="CAT_RNA-bd_dom"/>
</dbReference>
<proteinExistence type="predicted"/>
<feature type="domain" description="PRD" evidence="2">
    <location>
        <begin position="65"/>
        <end position="170"/>
    </location>
</feature>
<dbReference type="Pfam" id="PF03123">
    <property type="entry name" value="CAT_RBD"/>
    <property type="match status" value="1"/>
</dbReference>
<dbReference type="SUPFAM" id="SSF50151">
    <property type="entry name" value="SacY-like RNA-binding domain"/>
    <property type="match status" value="1"/>
</dbReference>
<evidence type="ECO:0000256" key="1">
    <source>
        <dbReference type="ARBA" id="ARBA00022737"/>
    </source>
</evidence>
<dbReference type="Gene3D" id="1.10.1790.10">
    <property type="entry name" value="PRD domain"/>
    <property type="match status" value="2"/>
</dbReference>
<dbReference type="InterPro" id="IPR011608">
    <property type="entry name" value="PRD"/>
</dbReference>
<dbReference type="InterPro" id="IPR036650">
    <property type="entry name" value="CAT_RNA-bd_dom_sf"/>
</dbReference>
<organism evidence="3 4">
    <name type="scientific">[Eubacterium] hominis</name>
    <dbReference type="NCBI Taxonomy" id="2764325"/>
    <lineage>
        <taxon>Bacteria</taxon>
        <taxon>Bacillati</taxon>
        <taxon>Bacillota</taxon>
        <taxon>Erysipelotrichia</taxon>
        <taxon>Erysipelotrichales</taxon>
        <taxon>Erysipelotrichaceae</taxon>
        <taxon>Amedibacillus</taxon>
    </lineage>
</organism>
<dbReference type="GO" id="GO:0003723">
    <property type="term" value="F:RNA binding"/>
    <property type="evidence" value="ECO:0007669"/>
    <property type="project" value="InterPro"/>
</dbReference>
<dbReference type="InterPro" id="IPR036634">
    <property type="entry name" value="PRD_sf"/>
</dbReference>
<keyword evidence="4" id="KW-1185">Reference proteome</keyword>
<dbReference type="Proteomes" id="UP000515856">
    <property type="component" value="Chromosome"/>
</dbReference>
<dbReference type="Gene3D" id="2.30.24.10">
    <property type="entry name" value="CAT RNA-binding domain"/>
    <property type="match status" value="1"/>
</dbReference>
<reference evidence="3 4" key="1">
    <citation type="submission" date="2020-08" db="EMBL/GenBank/DDBJ databases">
        <authorList>
            <person name="Liu C."/>
            <person name="Sun Q."/>
        </authorList>
    </citation>
    <scope>NUCLEOTIDE SEQUENCE [LARGE SCALE GENOMIC DNA]</scope>
    <source>
        <strain evidence="3 4">NSJ-61</strain>
    </source>
</reference>
<dbReference type="EMBL" id="CP060636">
    <property type="protein sequence ID" value="QNM11175.1"/>
    <property type="molecule type" value="Genomic_DNA"/>
</dbReference>
<dbReference type="SUPFAM" id="SSF63520">
    <property type="entry name" value="PTS-regulatory domain, PRD"/>
    <property type="match status" value="2"/>
</dbReference>
<evidence type="ECO:0000313" key="4">
    <source>
        <dbReference type="Proteomes" id="UP000515856"/>
    </source>
</evidence>
<name>A0A7G9GK43_9FIRM</name>
<dbReference type="GO" id="GO:0006355">
    <property type="term" value="P:regulation of DNA-templated transcription"/>
    <property type="evidence" value="ECO:0007669"/>
    <property type="project" value="InterPro"/>
</dbReference>
<dbReference type="InterPro" id="IPR050661">
    <property type="entry name" value="BglG_antiterminators"/>
</dbReference>
<sequence>MIVKKVLNNSLIFALDDQGKEVILMGKGIGYHLSTGSVIEKQDIEKVFILKEENIAKNIIQLAASTDEVYFDITKQIIDHAIEMYHMQLSDYIYLALTDHISYAVQRAKEGIQLDSYCPNEIKKFNPNEFEIGKFALKLVNEKFHIQLSDDEAATIALHFVNAQPNDPYKEQRELISKVVNNILNIIQYHFSIIYDKESIDYIRAVTHLQLFVQRLIKKEMLPDEKNEFLYRHIMMTCQAESECVKKINIYIKKKFHTDITNQEEMYLVLHIHRLIDNIDRKMGAVACA</sequence>
<dbReference type="PANTHER" id="PTHR30185">
    <property type="entry name" value="CRYPTIC BETA-GLUCOSIDE BGL OPERON ANTITERMINATOR"/>
    <property type="match status" value="1"/>
</dbReference>
<feature type="domain" description="PRD" evidence="2">
    <location>
        <begin position="171"/>
        <end position="282"/>
    </location>
</feature>
<dbReference type="SMART" id="SM01061">
    <property type="entry name" value="CAT_RBD"/>
    <property type="match status" value="1"/>
</dbReference>
<accession>A0A7G9GK43</accession>
<dbReference type="AlphaFoldDB" id="A0A7G9GK43"/>